<dbReference type="InterPro" id="IPR044974">
    <property type="entry name" value="Disease_R_plants"/>
</dbReference>
<dbReference type="Pfam" id="PF23598">
    <property type="entry name" value="LRR_14"/>
    <property type="match status" value="1"/>
</dbReference>
<evidence type="ECO:0000256" key="3">
    <source>
        <dbReference type="ARBA" id="ARBA00022821"/>
    </source>
</evidence>
<gene>
    <name evidence="8" type="ORF">Ahy_A01g004642</name>
</gene>
<reference evidence="8 9" key="1">
    <citation type="submission" date="2019-01" db="EMBL/GenBank/DDBJ databases">
        <title>Sequencing of cultivated peanut Arachis hypogaea provides insights into genome evolution and oil improvement.</title>
        <authorList>
            <person name="Chen X."/>
        </authorList>
    </citation>
    <scope>NUCLEOTIDE SEQUENCE [LARGE SCALE GENOMIC DNA]</scope>
    <source>
        <strain evidence="9">cv. Fuhuasheng</strain>
        <tissue evidence="8">Leaves</tissue>
    </source>
</reference>
<dbReference type="Pfam" id="PF23559">
    <property type="entry name" value="WHD_DRP"/>
    <property type="match status" value="1"/>
</dbReference>
<keyword evidence="9" id="KW-1185">Reference proteome</keyword>
<feature type="domain" description="Disease resistance R13L4/SHOC-2-like LRR" evidence="7">
    <location>
        <begin position="557"/>
        <end position="887"/>
    </location>
</feature>
<dbReference type="Gene3D" id="3.80.10.10">
    <property type="entry name" value="Ribonuclease Inhibitor"/>
    <property type="match status" value="1"/>
</dbReference>
<dbReference type="Gene3D" id="3.40.50.300">
    <property type="entry name" value="P-loop containing nucleotide triphosphate hydrolases"/>
    <property type="match status" value="1"/>
</dbReference>
<dbReference type="FunFam" id="1.10.10.10:FF:000322">
    <property type="entry name" value="Probable disease resistance protein At1g63360"/>
    <property type="match status" value="1"/>
</dbReference>
<dbReference type="SUPFAM" id="SSF52540">
    <property type="entry name" value="P-loop containing nucleoside triphosphate hydrolases"/>
    <property type="match status" value="1"/>
</dbReference>
<evidence type="ECO:0008006" key="10">
    <source>
        <dbReference type="Google" id="ProtNLM"/>
    </source>
</evidence>
<evidence type="ECO:0000313" key="9">
    <source>
        <dbReference type="Proteomes" id="UP000289738"/>
    </source>
</evidence>
<dbReference type="InterPro" id="IPR027417">
    <property type="entry name" value="P-loop_NTPase"/>
</dbReference>
<dbReference type="Gene3D" id="1.10.10.10">
    <property type="entry name" value="Winged helix-like DNA-binding domain superfamily/Winged helix DNA-binding domain"/>
    <property type="match status" value="1"/>
</dbReference>
<dbReference type="InterPro" id="IPR042197">
    <property type="entry name" value="Apaf_helical"/>
</dbReference>
<keyword evidence="1" id="KW-0677">Repeat</keyword>
<evidence type="ECO:0000256" key="1">
    <source>
        <dbReference type="ARBA" id="ARBA00022737"/>
    </source>
</evidence>
<name>A0A445EWN8_ARAHY</name>
<proteinExistence type="predicted"/>
<dbReference type="InterPro" id="IPR036388">
    <property type="entry name" value="WH-like_DNA-bd_sf"/>
</dbReference>
<feature type="domain" description="Disease resistance N-terminal" evidence="5">
    <location>
        <begin position="5"/>
        <end position="95"/>
    </location>
</feature>
<dbReference type="InterPro" id="IPR055414">
    <property type="entry name" value="LRR_R13L4/SHOC2-like"/>
</dbReference>
<keyword evidence="2" id="KW-0547">Nucleotide-binding</keyword>
<feature type="domain" description="Disease resistance protein winged helix" evidence="6">
    <location>
        <begin position="441"/>
        <end position="511"/>
    </location>
</feature>
<dbReference type="PANTHER" id="PTHR23155">
    <property type="entry name" value="DISEASE RESISTANCE PROTEIN RP"/>
    <property type="match status" value="1"/>
</dbReference>
<evidence type="ECO:0000259" key="7">
    <source>
        <dbReference type="Pfam" id="PF23598"/>
    </source>
</evidence>
<dbReference type="AlphaFoldDB" id="A0A445EWN8"/>
<dbReference type="PRINTS" id="PR00364">
    <property type="entry name" value="DISEASERSIST"/>
</dbReference>
<evidence type="ECO:0000259" key="4">
    <source>
        <dbReference type="Pfam" id="PF00931"/>
    </source>
</evidence>
<evidence type="ECO:0000256" key="2">
    <source>
        <dbReference type="ARBA" id="ARBA00022741"/>
    </source>
</evidence>
<dbReference type="STRING" id="3818.A0A445EWN8"/>
<feature type="domain" description="NB-ARC" evidence="4">
    <location>
        <begin position="173"/>
        <end position="352"/>
    </location>
</feature>
<protein>
    <recommendedName>
        <fullName evidence="10">Disease resistance protein</fullName>
    </recommendedName>
</protein>
<dbReference type="EMBL" id="SDMP01000001">
    <property type="protein sequence ID" value="RYR79841.1"/>
    <property type="molecule type" value="Genomic_DNA"/>
</dbReference>
<accession>A0A445EWN8</accession>
<dbReference type="CDD" id="cd14798">
    <property type="entry name" value="RX-CC_like"/>
    <property type="match status" value="1"/>
</dbReference>
<dbReference type="SUPFAM" id="SSF52058">
    <property type="entry name" value="L domain-like"/>
    <property type="match status" value="1"/>
</dbReference>
<dbReference type="GO" id="GO:0098542">
    <property type="term" value="P:defense response to other organism"/>
    <property type="evidence" value="ECO:0007669"/>
    <property type="project" value="TreeGrafter"/>
</dbReference>
<dbReference type="InterPro" id="IPR041118">
    <property type="entry name" value="Rx_N"/>
</dbReference>
<dbReference type="InterPro" id="IPR002182">
    <property type="entry name" value="NB-ARC"/>
</dbReference>
<dbReference type="Pfam" id="PF00931">
    <property type="entry name" value="NB-ARC"/>
    <property type="match status" value="1"/>
</dbReference>
<dbReference type="InterPro" id="IPR058922">
    <property type="entry name" value="WHD_DRP"/>
</dbReference>
<evidence type="ECO:0000313" key="8">
    <source>
        <dbReference type="EMBL" id="RYR79841.1"/>
    </source>
</evidence>
<dbReference type="Gene3D" id="1.20.5.4130">
    <property type="match status" value="1"/>
</dbReference>
<dbReference type="Pfam" id="PF18052">
    <property type="entry name" value="Rx_N"/>
    <property type="match status" value="1"/>
</dbReference>
<dbReference type="Proteomes" id="UP000289738">
    <property type="component" value="Chromosome A01"/>
</dbReference>
<dbReference type="FunFam" id="3.40.50.300:FF:001091">
    <property type="entry name" value="Probable disease resistance protein At1g61300"/>
    <property type="match status" value="1"/>
</dbReference>
<dbReference type="GO" id="GO:0043531">
    <property type="term" value="F:ADP binding"/>
    <property type="evidence" value="ECO:0007669"/>
    <property type="project" value="InterPro"/>
</dbReference>
<dbReference type="Gene3D" id="1.10.8.430">
    <property type="entry name" value="Helical domain of apoptotic protease-activating factors"/>
    <property type="match status" value="1"/>
</dbReference>
<comment type="caution">
    <text evidence="8">The sequence shown here is derived from an EMBL/GenBank/DDBJ whole genome shotgun (WGS) entry which is preliminary data.</text>
</comment>
<organism evidence="8 9">
    <name type="scientific">Arachis hypogaea</name>
    <name type="common">Peanut</name>
    <dbReference type="NCBI Taxonomy" id="3818"/>
    <lineage>
        <taxon>Eukaryota</taxon>
        <taxon>Viridiplantae</taxon>
        <taxon>Streptophyta</taxon>
        <taxon>Embryophyta</taxon>
        <taxon>Tracheophyta</taxon>
        <taxon>Spermatophyta</taxon>
        <taxon>Magnoliopsida</taxon>
        <taxon>eudicotyledons</taxon>
        <taxon>Gunneridae</taxon>
        <taxon>Pentapetalae</taxon>
        <taxon>rosids</taxon>
        <taxon>fabids</taxon>
        <taxon>Fabales</taxon>
        <taxon>Fabaceae</taxon>
        <taxon>Papilionoideae</taxon>
        <taxon>50 kb inversion clade</taxon>
        <taxon>dalbergioids sensu lato</taxon>
        <taxon>Dalbergieae</taxon>
        <taxon>Pterocarpus clade</taxon>
        <taxon>Arachis</taxon>
    </lineage>
</organism>
<evidence type="ECO:0000259" key="6">
    <source>
        <dbReference type="Pfam" id="PF23559"/>
    </source>
</evidence>
<dbReference type="InterPro" id="IPR032675">
    <property type="entry name" value="LRR_dom_sf"/>
</dbReference>
<evidence type="ECO:0000259" key="5">
    <source>
        <dbReference type="Pfam" id="PF18052"/>
    </source>
</evidence>
<dbReference type="InterPro" id="IPR038005">
    <property type="entry name" value="RX-like_CC"/>
</dbReference>
<sequence length="967" mass="110992">MAEIAVSFVLDQLFPLLRDKARTLQGAHKEFEDVKDELESICAFLKDADTRAAKDNNALDDDGIKSWVRQLREAAFQIEDLVDEYLIYQQQWPSHSGIAASLCKAASLIKNLKRRHRLASDAQDIKSRVCGIKERSERYGFHCSSRESHSAKSHDTRMASLFMEEAEVVGVEAARDELIGWLVEGTTDRTVISVVGMGGLGKTTLAKKVYDDTNVIANFECRAWITVSQSYTIEGLLRNMLDQFYKERREAPVPAAVDLSRMDQESLIEEVRSYLQQKRYVVVFDDIWNVNFWGQIEFAVYDNKKGSRVMITTRSMNVAEFCKRSAFVNLHNLRPLSQEKSWELFCKKAFRFDLDGRCPEELADISFEIVKKCKGLPLAIMAIGGLLSTKEKKAIQWRKLSENLSLEFEKNPHLSGITKILALSYDDLPYNLKACFLYFGLYPEDYLVNSERLIWQWIAEGFVKHEKGKTLEQVAEQYLTELIHRSLVQASIEVDGKVESCQVHDLFRDLIVRNMEDLSFARFVTKEDQSPIVGITRRLAIANSPDDFIGSLSSSTRSLHVFRVEELSETFLKSIVKKCRLLRVLNFRDAPLGQVPENLGKLLHLRYLSLRNTDIRTLPKSIGKLQNLETLDLRQTRVREIPKEINKLKKLRHLIAYHLNFKVDFRMSWDWEKGVQMNGAVGSLTSLQTLCLVKANHGGVQLLSELGKLNQLRSLALSHMKREYGSVLHVSIREMHHLETLEITAIDENEVIDFPLVSSVPQLQHLRLRGKLEKLPDGIQQLWYLVRLSLSYSKLGDDPLEVLQDMPNLMHLLMYDAAYEGKSLHFREKRFLKLNELTLKNLYGLNSILIDKGSLPNLKRVKLENIPQMKKVPFGIRHLVNLEDLYFVDMQNELVESIDPIGGQQHWIIEHVPIVYVRHKVGPKNFRFSTRPLHNNGIAALLKCFGECELSIFSEFSSLTKAHEISK</sequence>
<keyword evidence="3" id="KW-0611">Plant defense</keyword>
<dbReference type="PANTHER" id="PTHR23155:SF1052">
    <property type="entry name" value="DISEASE RESISTANCE PROTEIN RPM1"/>
    <property type="match status" value="1"/>
</dbReference>